<evidence type="ECO:0000256" key="1">
    <source>
        <dbReference type="ARBA" id="ARBA00004196"/>
    </source>
</evidence>
<name>A0A963Z2X1_9PROT</name>
<evidence type="ECO:0000313" key="8">
    <source>
        <dbReference type="Proteomes" id="UP000721844"/>
    </source>
</evidence>
<dbReference type="Gene3D" id="3.40.50.2300">
    <property type="match status" value="2"/>
</dbReference>
<dbReference type="GO" id="GO:0030313">
    <property type="term" value="C:cell envelope"/>
    <property type="evidence" value="ECO:0007669"/>
    <property type="project" value="UniProtKB-SubCell"/>
</dbReference>
<dbReference type="Pfam" id="PF13407">
    <property type="entry name" value="Peripla_BP_4"/>
    <property type="match status" value="1"/>
</dbReference>
<evidence type="ECO:0000313" key="7">
    <source>
        <dbReference type="EMBL" id="MCB8881499.1"/>
    </source>
</evidence>
<sequence>MRNGFKAALLGTLAAGFLAGVGHAQSQPATPAGYQGAPRTELFNPALTTCIRDTSKYKKAPPYTIGFSNAGLGDSWRVVALDELKQGAEDHKDVIKKLIITDAGHDDAKQVSDVQDLASQGVDLMIVSANTEKALDPIVTRVMRQGIPVIMLDRRISSDHFVTYINASDPMMGRLWAQWIVEKLHGKGNVVLLGGQAGSSPSENRMNPAKEIFAQYPGIHILDTVYSDWSPVKGKQVMQAVIAKYGHKIDAVWSAHGLQVPGSIEAFVEAGFKPGEIPMHTTADVNGPLLEAIKYKVPMLEISDPPSQYRTAIDVALKVLSGAAVPCTYTVNSQISVTPGDETPSIKSDVPFDSLGLPDKPSNYLVTNDLGPTYDPTTAHTQYPH</sequence>
<evidence type="ECO:0000259" key="6">
    <source>
        <dbReference type="Pfam" id="PF13407"/>
    </source>
</evidence>
<feature type="domain" description="Periplasmic binding protein" evidence="6">
    <location>
        <begin position="65"/>
        <end position="323"/>
    </location>
</feature>
<keyword evidence="3 5" id="KW-0732">Signal</keyword>
<dbReference type="PANTHER" id="PTHR46847:SF3">
    <property type="entry name" value="GALACTOFURANOSE-BINDING PROTEIN YTFQ"/>
    <property type="match status" value="1"/>
</dbReference>
<comment type="subcellular location">
    <subcellularLocation>
        <location evidence="1">Cell envelope</location>
    </subcellularLocation>
</comment>
<feature type="signal peptide" evidence="5">
    <location>
        <begin position="1"/>
        <end position="24"/>
    </location>
</feature>
<dbReference type="SUPFAM" id="SSF53822">
    <property type="entry name" value="Periplasmic binding protein-like I"/>
    <property type="match status" value="1"/>
</dbReference>
<protein>
    <submittedName>
        <fullName evidence="7">ABC transporter substrate-binding protein</fullName>
    </submittedName>
</protein>
<dbReference type="RefSeq" id="WP_227308166.1">
    <property type="nucleotide sequence ID" value="NZ_JAESVA010000004.1"/>
</dbReference>
<accession>A0A963Z2X1</accession>
<evidence type="ECO:0000256" key="5">
    <source>
        <dbReference type="SAM" id="SignalP"/>
    </source>
</evidence>
<dbReference type="GO" id="GO:0030246">
    <property type="term" value="F:carbohydrate binding"/>
    <property type="evidence" value="ECO:0007669"/>
    <property type="project" value="UniProtKB-ARBA"/>
</dbReference>
<evidence type="ECO:0000256" key="2">
    <source>
        <dbReference type="ARBA" id="ARBA00007639"/>
    </source>
</evidence>
<feature type="compositionally biased region" description="Polar residues" evidence="4">
    <location>
        <begin position="375"/>
        <end position="385"/>
    </location>
</feature>
<proteinExistence type="inferred from homology"/>
<organism evidence="7 8">
    <name type="scientific">Acidisoma cellulosilyticum</name>
    <dbReference type="NCBI Taxonomy" id="2802395"/>
    <lineage>
        <taxon>Bacteria</taxon>
        <taxon>Pseudomonadati</taxon>
        <taxon>Pseudomonadota</taxon>
        <taxon>Alphaproteobacteria</taxon>
        <taxon>Acetobacterales</taxon>
        <taxon>Acidocellaceae</taxon>
        <taxon>Acidisoma</taxon>
    </lineage>
</organism>
<dbReference type="InterPro" id="IPR025997">
    <property type="entry name" value="SBP_2_dom"/>
</dbReference>
<dbReference type="CDD" id="cd19996">
    <property type="entry name" value="PBP1_ABC_sugar_binding-like"/>
    <property type="match status" value="1"/>
</dbReference>
<keyword evidence="8" id="KW-1185">Reference proteome</keyword>
<dbReference type="PANTHER" id="PTHR46847">
    <property type="entry name" value="D-ALLOSE-BINDING PERIPLASMIC PROTEIN-RELATED"/>
    <property type="match status" value="1"/>
</dbReference>
<reference evidence="7 8" key="1">
    <citation type="journal article" date="2021" name="Microorganisms">
        <title>Acidisoma silvae sp. nov. and Acidisomacellulosilytica sp. nov., Two Acidophilic Bacteria Isolated from Decaying Wood, Hydrolyzing Cellulose and Producing Poly-3-hydroxybutyrate.</title>
        <authorList>
            <person name="Mieszkin S."/>
            <person name="Pouder E."/>
            <person name="Uroz S."/>
            <person name="Simon-Colin C."/>
            <person name="Alain K."/>
        </authorList>
    </citation>
    <scope>NUCLEOTIDE SEQUENCE [LARGE SCALE GENOMIC DNA]</scope>
    <source>
        <strain evidence="7 8">HW T5.17</strain>
    </source>
</reference>
<feature type="region of interest" description="Disordered" evidence="4">
    <location>
        <begin position="366"/>
        <end position="385"/>
    </location>
</feature>
<evidence type="ECO:0000256" key="3">
    <source>
        <dbReference type="ARBA" id="ARBA00022729"/>
    </source>
</evidence>
<gene>
    <name evidence="7" type="ORF">ACELLULO517_14710</name>
</gene>
<evidence type="ECO:0000256" key="4">
    <source>
        <dbReference type="SAM" id="MobiDB-lite"/>
    </source>
</evidence>
<feature type="chain" id="PRO_5038134351" evidence="5">
    <location>
        <begin position="25"/>
        <end position="385"/>
    </location>
</feature>
<dbReference type="AlphaFoldDB" id="A0A963Z2X1"/>
<dbReference type="InterPro" id="IPR028082">
    <property type="entry name" value="Peripla_BP_I"/>
</dbReference>
<comment type="similarity">
    <text evidence="2">Belongs to the bacterial solute-binding protein 2 family.</text>
</comment>
<dbReference type="Proteomes" id="UP000721844">
    <property type="component" value="Unassembled WGS sequence"/>
</dbReference>
<comment type="caution">
    <text evidence="7">The sequence shown here is derived from an EMBL/GenBank/DDBJ whole genome shotgun (WGS) entry which is preliminary data.</text>
</comment>
<dbReference type="EMBL" id="JAESVA010000004">
    <property type="protein sequence ID" value="MCB8881499.1"/>
    <property type="molecule type" value="Genomic_DNA"/>
</dbReference>